<gene>
    <name evidence="1" type="ORF">A8U91_00079</name>
</gene>
<evidence type="ECO:0000313" key="1">
    <source>
        <dbReference type="EMBL" id="OBX35745.1"/>
    </source>
</evidence>
<evidence type="ECO:0000313" key="2">
    <source>
        <dbReference type="Proteomes" id="UP000092504"/>
    </source>
</evidence>
<dbReference type="Proteomes" id="UP000092504">
    <property type="component" value="Unassembled WGS sequence"/>
</dbReference>
<dbReference type="OMA" id="CWAMKRI"/>
<dbReference type="PATRIC" id="fig|2746.7.peg.81"/>
<organism evidence="1 2">
    <name type="scientific">Halomonas elongata</name>
    <dbReference type="NCBI Taxonomy" id="2746"/>
    <lineage>
        <taxon>Bacteria</taxon>
        <taxon>Pseudomonadati</taxon>
        <taxon>Pseudomonadota</taxon>
        <taxon>Gammaproteobacteria</taxon>
        <taxon>Oceanospirillales</taxon>
        <taxon>Halomonadaceae</taxon>
        <taxon>Halomonas</taxon>
    </lineage>
</organism>
<sequence>MIVTLIWVIAFAVILWLCLKRWEASVSGVLDKLLPDALRSEDDRWVWSPAIAVLGATTIVRPVDMLMTLLIIALLALVGGKLVCWAMKRIDFH</sequence>
<dbReference type="AlphaFoldDB" id="A0A1B8P0F8"/>
<accession>A0A1B8P0F8</accession>
<dbReference type="RefSeq" id="WP_013332829.1">
    <property type="nucleotide sequence ID" value="NZ_CP087224.1"/>
</dbReference>
<proteinExistence type="predicted"/>
<name>A0A1B8P0F8_HALEL</name>
<reference evidence="1 2" key="1">
    <citation type="submission" date="2016-06" db="EMBL/GenBank/DDBJ databases">
        <title>Genome sequence of halotolerant plant growth promoting strain of Halomonas elongata HEK1 isolated from salterns of Rann of Kutch, Gujarat, India.</title>
        <authorList>
            <person name="Gaba S."/>
            <person name="Singh R.N."/>
            <person name="Abrol S."/>
            <person name="Kaushik R."/>
            <person name="Saxena A.K."/>
        </authorList>
    </citation>
    <scope>NUCLEOTIDE SEQUENCE [LARGE SCALE GENOMIC DNA]</scope>
    <source>
        <strain evidence="1 2">HEK1</strain>
    </source>
</reference>
<comment type="caution">
    <text evidence="1">The sequence shown here is derived from an EMBL/GenBank/DDBJ whole genome shotgun (WGS) entry which is preliminary data.</text>
</comment>
<dbReference type="EMBL" id="MAJD01000001">
    <property type="protein sequence ID" value="OBX35745.1"/>
    <property type="molecule type" value="Genomic_DNA"/>
</dbReference>
<dbReference type="GeneID" id="91010438"/>
<protein>
    <submittedName>
        <fullName evidence="1">Uncharacterized protein</fullName>
    </submittedName>
</protein>